<proteinExistence type="predicted"/>
<gene>
    <name evidence="1" type="ORF">ACFFX0_24830</name>
</gene>
<keyword evidence="2" id="KW-1185">Reference proteome</keyword>
<evidence type="ECO:0000313" key="2">
    <source>
        <dbReference type="Proteomes" id="UP001589575"/>
    </source>
</evidence>
<evidence type="ECO:0000313" key="1">
    <source>
        <dbReference type="EMBL" id="MFB9074244.1"/>
    </source>
</evidence>
<sequence>MVAGLAGGAGGAGGRAAGVGSAAELGAQGVDELHALGGGLRLPAGRCPGVADQPLAVPDIHGGGGAVAGPGGQRRSFDVYGGADGDGQGGVPLGLDVLHRHGGLGVEALAHLQGVARAGGGELLEGGHALGGRSGIRVLGHAEHVRVGPAGLGGLHHHAAGQFRALRQLTGGRVLSLRTAFGRGDGDALGQALAGLLQFLELGAGHDLGALTEHGLQRCLDVAGGRRVVTGRRVRGRGGGGSGRGLLGG</sequence>
<dbReference type="Proteomes" id="UP001589575">
    <property type="component" value="Unassembled WGS sequence"/>
</dbReference>
<accession>A0ABV5G5R4</accession>
<dbReference type="EMBL" id="JBHMFI010000002">
    <property type="protein sequence ID" value="MFB9074244.1"/>
    <property type="molecule type" value="Genomic_DNA"/>
</dbReference>
<organism evidence="1 2">
    <name type="scientific">Citricoccus parietis</name>
    <dbReference type="NCBI Taxonomy" id="592307"/>
    <lineage>
        <taxon>Bacteria</taxon>
        <taxon>Bacillati</taxon>
        <taxon>Actinomycetota</taxon>
        <taxon>Actinomycetes</taxon>
        <taxon>Micrococcales</taxon>
        <taxon>Micrococcaceae</taxon>
        <taxon>Citricoccus</taxon>
    </lineage>
</organism>
<reference evidence="1 2" key="1">
    <citation type="submission" date="2024-09" db="EMBL/GenBank/DDBJ databases">
        <authorList>
            <person name="Sun Q."/>
            <person name="Mori K."/>
        </authorList>
    </citation>
    <scope>NUCLEOTIDE SEQUENCE [LARGE SCALE GENOMIC DNA]</scope>
    <source>
        <strain evidence="1 2">CCM 7609</strain>
    </source>
</reference>
<name>A0ABV5G5R4_9MICC</name>
<comment type="caution">
    <text evidence="1">The sequence shown here is derived from an EMBL/GenBank/DDBJ whole genome shotgun (WGS) entry which is preliminary data.</text>
</comment>
<protein>
    <submittedName>
        <fullName evidence="1">Uncharacterized protein</fullName>
    </submittedName>
</protein>